<dbReference type="InterPro" id="IPR029030">
    <property type="entry name" value="Caspase-like_dom_sf"/>
</dbReference>
<evidence type="ECO:0000313" key="1">
    <source>
        <dbReference type="EMBL" id="ATZ29099.1"/>
    </source>
</evidence>
<dbReference type="GeneID" id="49388296"/>
<dbReference type="EMBL" id="CP024985">
    <property type="protein sequence ID" value="ATZ29099.1"/>
    <property type="molecule type" value="Genomic_DNA"/>
</dbReference>
<dbReference type="GO" id="GO:0006508">
    <property type="term" value="P:proteolysis"/>
    <property type="evidence" value="ECO:0007669"/>
    <property type="project" value="InterPro"/>
</dbReference>
<proteinExistence type="predicted"/>
<name>A0A2K8PQW4_STRLA</name>
<gene>
    <name evidence="1" type="ORF">SLAV_36670</name>
</gene>
<dbReference type="RefSeq" id="WP_030238064.1">
    <property type="nucleotide sequence ID" value="NZ_CP024985.1"/>
</dbReference>
<dbReference type="AlphaFoldDB" id="A0A2K8PQW4"/>
<dbReference type="OrthoDB" id="7052039at2"/>
<reference evidence="1 2" key="1">
    <citation type="submission" date="2017-11" db="EMBL/GenBank/DDBJ databases">
        <title>Complete genome sequence of Streptomyces lavendulae subsp. lavendulae CCM 3239 (formerly 'Streptomyces aureofaciens CCM 3239'), the producer of the angucycline-type antibiotic auricin.</title>
        <authorList>
            <person name="Busche T."/>
            <person name="Novakova R."/>
            <person name="Al'Dilaimi A."/>
            <person name="Homerova D."/>
            <person name="Feckova L."/>
            <person name="Rezuchova B."/>
            <person name="Mingyar E."/>
            <person name="Csolleiova D."/>
            <person name="Bekeova C."/>
            <person name="Winkler A."/>
            <person name="Sevcikova B."/>
            <person name="Kalinowski J."/>
            <person name="Kormanec J."/>
            <person name="Ruckert C."/>
        </authorList>
    </citation>
    <scope>NUCLEOTIDE SEQUENCE [LARGE SCALE GENOMIC DNA]</scope>
    <source>
        <strain evidence="1 2">CCM 3239</strain>
    </source>
</reference>
<protein>
    <submittedName>
        <fullName evidence="1">Uncharacterized protein</fullName>
    </submittedName>
</protein>
<accession>A0A2K8PQW4</accession>
<dbReference type="InterPro" id="IPR011600">
    <property type="entry name" value="Pept_C14_caspase"/>
</dbReference>
<keyword evidence="2" id="KW-1185">Reference proteome</keyword>
<dbReference type="KEGG" id="slx:SLAV_36670"/>
<dbReference type="Pfam" id="PF00656">
    <property type="entry name" value="Peptidase_C14"/>
    <property type="match status" value="1"/>
</dbReference>
<sequence length="394" mass="42069">MAGFTVHLDENAGPASTHALVIGVGAYTHLQGGASPTAHPGAVGMRQLTSPPLSARRFATWMIDKYHDAGRPLGSLALLLGEEVPGPFVHPRTGAEHAVAAATIDNIVAAVLEWKDRGDHDQARLVFYFCGHGVSLGFDTSLLASDMFADLNSPMNGALHFEGLKRGLNSCRAGQQVFFVDACRAGSDALGRTVGGASLGRVPVDGNEMFRPEGFVPREHAVLYATLHGEETFGRAGEASLFTSALLQSVDGAASENTEGHVWRVTTGTLTHAIGHFMKEPAFAGTLTNAAVPVNSESFDFVFHELPGDPIVPVYIGCLPQTDNALAEFVCRHPGQDDRRRPPPAAGDEPDLTEWSLFLPFGQYEVEAVLGPGDVRRDGLDARPPLFHLRLARP</sequence>
<dbReference type="Proteomes" id="UP000231791">
    <property type="component" value="Chromosome"/>
</dbReference>
<dbReference type="SUPFAM" id="SSF52129">
    <property type="entry name" value="Caspase-like"/>
    <property type="match status" value="1"/>
</dbReference>
<dbReference type="Gene3D" id="3.40.50.1460">
    <property type="match status" value="1"/>
</dbReference>
<dbReference type="GO" id="GO:0004197">
    <property type="term" value="F:cysteine-type endopeptidase activity"/>
    <property type="evidence" value="ECO:0007669"/>
    <property type="project" value="InterPro"/>
</dbReference>
<evidence type="ECO:0000313" key="2">
    <source>
        <dbReference type="Proteomes" id="UP000231791"/>
    </source>
</evidence>
<organism evidence="1 2">
    <name type="scientific">Streptomyces lavendulae subsp. lavendulae</name>
    <dbReference type="NCBI Taxonomy" id="58340"/>
    <lineage>
        <taxon>Bacteria</taxon>
        <taxon>Bacillati</taxon>
        <taxon>Actinomycetota</taxon>
        <taxon>Actinomycetes</taxon>
        <taxon>Kitasatosporales</taxon>
        <taxon>Streptomycetaceae</taxon>
        <taxon>Streptomyces</taxon>
    </lineage>
</organism>